<reference evidence="9 10" key="1">
    <citation type="journal article" date="2009" name="Environ. Microbiol.">
        <title>Genome sequence of Desulfobacterium autotrophicum HRM2, a marine sulfate reducer oxidizing organic carbon completely to carbon dioxide.</title>
        <authorList>
            <person name="Strittmatter A.W."/>
            <person name="Liesegang H."/>
            <person name="Rabus R."/>
            <person name="Decker I."/>
            <person name="Amann J."/>
            <person name="Andres S."/>
            <person name="Henne A."/>
            <person name="Fricke W.F."/>
            <person name="Martinez-Arias R."/>
            <person name="Bartels D."/>
            <person name="Goesmann A."/>
            <person name="Krause L."/>
            <person name="Puehler A."/>
            <person name="Klenk H.P."/>
            <person name="Richter M."/>
            <person name="Schuler M."/>
            <person name="Gloeckner F.O."/>
            <person name="Meyerdierks A."/>
            <person name="Gottschalk G."/>
            <person name="Amann R."/>
        </authorList>
    </citation>
    <scope>NUCLEOTIDE SEQUENCE [LARGE SCALE GENOMIC DNA]</scope>
    <source>
        <strain evidence="10">ATCC 43914 / DSM 3382 / HRM2</strain>
    </source>
</reference>
<keyword evidence="5" id="KW-1015">Disulfide bond</keyword>
<comment type="similarity">
    <text evidence="1">Belongs to the thioredoxin family.</text>
</comment>
<dbReference type="PRINTS" id="PR00421">
    <property type="entry name" value="THIOREDOXIN"/>
</dbReference>
<dbReference type="GO" id="GO:0005829">
    <property type="term" value="C:cytosol"/>
    <property type="evidence" value="ECO:0007669"/>
    <property type="project" value="TreeGrafter"/>
</dbReference>
<dbReference type="FunFam" id="3.40.30.10:FF:000001">
    <property type="entry name" value="Thioredoxin"/>
    <property type="match status" value="1"/>
</dbReference>
<gene>
    <name evidence="9" type="primary">trxA1</name>
    <name evidence="9" type="ordered locus">HRM2_11650</name>
</gene>
<dbReference type="PANTHER" id="PTHR45663:SF11">
    <property type="entry name" value="GEO12009P1"/>
    <property type="match status" value="1"/>
</dbReference>
<dbReference type="InterPro" id="IPR017937">
    <property type="entry name" value="Thioredoxin_CS"/>
</dbReference>
<dbReference type="InterPro" id="IPR005746">
    <property type="entry name" value="Thioredoxin"/>
</dbReference>
<dbReference type="NCBIfam" id="TIGR01068">
    <property type="entry name" value="thioredoxin"/>
    <property type="match status" value="1"/>
</dbReference>
<keyword evidence="4" id="KW-0249">Electron transport</keyword>
<evidence type="ECO:0000259" key="8">
    <source>
        <dbReference type="PROSITE" id="PS51352"/>
    </source>
</evidence>
<proteinExistence type="inferred from homology"/>
<dbReference type="RefSeq" id="WP_015903066.1">
    <property type="nucleotide sequence ID" value="NC_012108.1"/>
</dbReference>
<dbReference type="InterPro" id="IPR049299">
    <property type="entry name" value="Thio2_N"/>
</dbReference>
<dbReference type="AlphaFoldDB" id="C0QLX1"/>
<keyword evidence="3" id="KW-0479">Metal-binding</keyword>
<evidence type="ECO:0000256" key="4">
    <source>
        <dbReference type="ARBA" id="ARBA00022982"/>
    </source>
</evidence>
<dbReference type="Gene3D" id="3.40.30.10">
    <property type="entry name" value="Glutaredoxin"/>
    <property type="match status" value="1"/>
</dbReference>
<dbReference type="Proteomes" id="UP000000442">
    <property type="component" value="Chromosome"/>
</dbReference>
<sequence length="148" mass="16151">MAESVIVVCDSCGTKNRIPRDRIDQGPLCGRCKQPLGREQIFTAPVTATDQTFDQEVLAHRGGVIVDFWASWCGHCKTMEPVLSGLAKAYAGRIKIVKVNVDENASTAARYRIMSLPSLVFFKAGKVVDSTVGALSRGEIETRLKPLL</sequence>
<dbReference type="SUPFAM" id="SSF52833">
    <property type="entry name" value="Thioredoxin-like"/>
    <property type="match status" value="1"/>
</dbReference>
<dbReference type="InterPro" id="IPR013766">
    <property type="entry name" value="Thioredoxin_domain"/>
</dbReference>
<evidence type="ECO:0000256" key="5">
    <source>
        <dbReference type="ARBA" id="ARBA00023157"/>
    </source>
</evidence>
<evidence type="ECO:0000313" key="9">
    <source>
        <dbReference type="EMBL" id="ACN14277.1"/>
    </source>
</evidence>
<dbReference type="GO" id="GO:0046872">
    <property type="term" value="F:metal ion binding"/>
    <property type="evidence" value="ECO:0007669"/>
    <property type="project" value="UniProtKB-KW"/>
</dbReference>
<feature type="domain" description="Thioredoxin" evidence="8">
    <location>
        <begin position="33"/>
        <end position="148"/>
    </location>
</feature>
<dbReference type="Pfam" id="PF00085">
    <property type="entry name" value="Thioredoxin"/>
    <property type="match status" value="1"/>
</dbReference>
<evidence type="ECO:0000313" key="10">
    <source>
        <dbReference type="Proteomes" id="UP000000442"/>
    </source>
</evidence>
<accession>C0QLX1</accession>
<protein>
    <recommendedName>
        <fullName evidence="7">Thioredoxin</fullName>
    </recommendedName>
</protein>
<evidence type="ECO:0000256" key="7">
    <source>
        <dbReference type="NCBIfam" id="TIGR01068"/>
    </source>
</evidence>
<dbReference type="STRING" id="177437.HRM2_11650"/>
<keyword evidence="10" id="KW-1185">Reference proteome</keyword>
<dbReference type="GO" id="GO:0015035">
    <property type="term" value="F:protein-disulfide reductase activity"/>
    <property type="evidence" value="ECO:0007669"/>
    <property type="project" value="UniProtKB-UniRule"/>
</dbReference>
<dbReference type="CDD" id="cd02947">
    <property type="entry name" value="TRX_family"/>
    <property type="match status" value="1"/>
</dbReference>
<dbReference type="Pfam" id="PF21352">
    <property type="entry name" value="Zn_ribbon_Thio2"/>
    <property type="match status" value="1"/>
</dbReference>
<evidence type="ECO:0000256" key="2">
    <source>
        <dbReference type="ARBA" id="ARBA00022448"/>
    </source>
</evidence>
<dbReference type="GO" id="GO:0045454">
    <property type="term" value="P:cell redox homeostasis"/>
    <property type="evidence" value="ECO:0007669"/>
    <property type="project" value="TreeGrafter"/>
</dbReference>
<dbReference type="PANTHER" id="PTHR45663">
    <property type="entry name" value="GEO12009P1"/>
    <property type="match status" value="1"/>
</dbReference>
<dbReference type="PROSITE" id="PS51352">
    <property type="entry name" value="THIOREDOXIN_2"/>
    <property type="match status" value="1"/>
</dbReference>
<evidence type="ECO:0000256" key="6">
    <source>
        <dbReference type="ARBA" id="ARBA00023284"/>
    </source>
</evidence>
<dbReference type="OrthoDB" id="9790390at2"/>
<evidence type="ECO:0000256" key="1">
    <source>
        <dbReference type="ARBA" id="ARBA00008987"/>
    </source>
</evidence>
<keyword evidence="2" id="KW-0813">Transport</keyword>
<dbReference type="HOGENOM" id="CLU_090389_10_0_7"/>
<evidence type="ECO:0000256" key="3">
    <source>
        <dbReference type="ARBA" id="ARBA00022723"/>
    </source>
</evidence>
<keyword evidence="6" id="KW-0676">Redox-active center</keyword>
<dbReference type="EMBL" id="CP001087">
    <property type="protein sequence ID" value="ACN14277.1"/>
    <property type="molecule type" value="Genomic_DNA"/>
</dbReference>
<name>C0QLX1_DESAH</name>
<organism evidence="9 10">
    <name type="scientific">Desulforapulum autotrophicum (strain ATCC 43914 / DSM 3382 / VKM B-1955 / HRM2)</name>
    <name type="common">Desulfobacterium autotrophicum</name>
    <dbReference type="NCBI Taxonomy" id="177437"/>
    <lineage>
        <taxon>Bacteria</taxon>
        <taxon>Pseudomonadati</taxon>
        <taxon>Thermodesulfobacteriota</taxon>
        <taxon>Desulfobacteria</taxon>
        <taxon>Desulfobacterales</taxon>
        <taxon>Desulfobacteraceae</taxon>
        <taxon>Desulforapulum</taxon>
    </lineage>
</organism>
<dbReference type="PROSITE" id="PS00194">
    <property type="entry name" value="THIOREDOXIN_1"/>
    <property type="match status" value="1"/>
</dbReference>
<dbReference type="Gene3D" id="2.30.30.380">
    <property type="entry name" value="Zn-finger domain of Sec23/24"/>
    <property type="match status" value="1"/>
</dbReference>
<dbReference type="KEGG" id="dat:HRM2_11650"/>
<dbReference type="eggNOG" id="COG3118">
    <property type="taxonomic scope" value="Bacteria"/>
</dbReference>
<dbReference type="InterPro" id="IPR036249">
    <property type="entry name" value="Thioredoxin-like_sf"/>
</dbReference>